<organism evidence="8 9">
    <name type="scientific">Botryobasidium botryosum (strain FD-172 SS1)</name>
    <dbReference type="NCBI Taxonomy" id="930990"/>
    <lineage>
        <taxon>Eukaryota</taxon>
        <taxon>Fungi</taxon>
        <taxon>Dikarya</taxon>
        <taxon>Basidiomycota</taxon>
        <taxon>Agaricomycotina</taxon>
        <taxon>Agaricomycetes</taxon>
        <taxon>Cantharellales</taxon>
        <taxon>Botryobasidiaceae</taxon>
        <taxon>Botryobasidium</taxon>
    </lineage>
</organism>
<proteinExistence type="predicted"/>
<dbReference type="HOGENOM" id="CLU_002632_1_1_1"/>
<feature type="domain" description="Ras-GEF" evidence="6">
    <location>
        <begin position="343"/>
        <end position="568"/>
    </location>
</feature>
<dbReference type="Pfam" id="PF00617">
    <property type="entry name" value="RasGEF"/>
    <property type="match status" value="1"/>
</dbReference>
<dbReference type="PROSITE" id="PS50212">
    <property type="entry name" value="RASGEF_NTER"/>
    <property type="match status" value="1"/>
</dbReference>
<dbReference type="Gene3D" id="1.20.870.10">
    <property type="entry name" value="Son of sevenless (SoS) protein Chain: S domain 1"/>
    <property type="match status" value="1"/>
</dbReference>
<feature type="domain" description="SH3" evidence="5">
    <location>
        <begin position="45"/>
        <end position="105"/>
    </location>
</feature>
<evidence type="ECO:0000313" key="9">
    <source>
        <dbReference type="Proteomes" id="UP000027195"/>
    </source>
</evidence>
<dbReference type="InterPro" id="IPR036028">
    <property type="entry name" value="SH3-like_dom_sf"/>
</dbReference>
<dbReference type="Gene3D" id="2.30.30.40">
    <property type="entry name" value="SH3 Domains"/>
    <property type="match status" value="1"/>
</dbReference>
<dbReference type="SUPFAM" id="SSF50044">
    <property type="entry name" value="SH3-domain"/>
    <property type="match status" value="1"/>
</dbReference>
<dbReference type="GO" id="GO:0005886">
    <property type="term" value="C:plasma membrane"/>
    <property type="evidence" value="ECO:0007669"/>
    <property type="project" value="TreeGrafter"/>
</dbReference>
<dbReference type="PANTHER" id="PTHR23113:SF368">
    <property type="entry name" value="CELL DIVISION CONTROL PROTEIN 25"/>
    <property type="match status" value="1"/>
</dbReference>
<dbReference type="Gene3D" id="1.10.840.10">
    <property type="entry name" value="Ras guanine-nucleotide exchange factors catalytic domain"/>
    <property type="match status" value="1"/>
</dbReference>
<sequence length="598" mass="67483">MTQTQKMLWHGDHSWLTIASNPAYDARTIDSCRASDGDSVLSNAGDRGFAIALHDFLASRDGGYLPFYKGDILEILGTDGNGWWAGTLHGNLGWIPEAYVERISDKLAMHLGAIDVDIRVSLLEHLYEDLREGRMEYFTRDDGVQAYINARAAEASKRVHSKPALGDGSIRINAEGDVLCGTAEELVDYLTANSSLQTSRKKEYQLTFLMTFKSFISAEHLFNLLTERYRLKYPHNLSDAEYEEWEDKELHAVQKRILLVLESWIVHHRLLDTDAWIARKLIDFLSSIQTPESTALTAKQIIQTIESIGKVQAPVIKSPTGRTKSPLKRRNSKLCSKDFARIDVGVLAEHLTFMETQIYRKVRSGECLLWATHQTGDQVANLMAWRRMDEKLDAWVKMSVLNCDHFWKRADIIDSWILVAEKCKDTGNISSMTAIVKALTHVTIAELKLPWARVKNRTKLDPLVALADPANNYSAHRAFYHSLNGPCVPHLSQYLTAIEHIEEQYPDTLPGVNSFPMINFVKRTKWAEVISQMLKYQAYANSDDGAVDLMVMAFVQEQLNTAEKIEPGYFLARSASLQGEDAERADVRWSLAAAGFGV</sequence>
<keyword evidence="9" id="KW-1185">Reference proteome</keyword>
<dbReference type="InterPro" id="IPR001895">
    <property type="entry name" value="RASGEF_cat_dom"/>
</dbReference>
<dbReference type="InterPro" id="IPR036964">
    <property type="entry name" value="RASGEF_cat_dom_sf"/>
</dbReference>
<dbReference type="EMBL" id="KL198031">
    <property type="protein sequence ID" value="KDQ15624.1"/>
    <property type="molecule type" value="Genomic_DNA"/>
</dbReference>
<dbReference type="STRING" id="930990.A0A067MJ88"/>
<dbReference type="AlphaFoldDB" id="A0A067MJ88"/>
<dbReference type="CDD" id="cd06224">
    <property type="entry name" value="REM"/>
    <property type="match status" value="1"/>
</dbReference>
<dbReference type="Pfam" id="PF00618">
    <property type="entry name" value="RasGEF_N"/>
    <property type="match status" value="1"/>
</dbReference>
<gene>
    <name evidence="8" type="ORF">BOTBODRAFT_173716</name>
</gene>
<evidence type="ECO:0000256" key="2">
    <source>
        <dbReference type="ARBA" id="ARBA00022658"/>
    </source>
</evidence>
<protein>
    <recommendedName>
        <fullName evidence="10">Ras GEF</fullName>
    </recommendedName>
</protein>
<dbReference type="InterPro" id="IPR008937">
    <property type="entry name" value="Ras-like_GEF"/>
</dbReference>
<evidence type="ECO:0000256" key="4">
    <source>
        <dbReference type="PROSITE-ProRule" id="PRU00192"/>
    </source>
</evidence>
<dbReference type="InterPro" id="IPR000651">
    <property type="entry name" value="Ras-like_Gua-exchang_fac_N"/>
</dbReference>
<evidence type="ECO:0000256" key="1">
    <source>
        <dbReference type="ARBA" id="ARBA00022443"/>
    </source>
</evidence>
<dbReference type="OrthoDB" id="10255964at2759"/>
<dbReference type="SMART" id="SM00229">
    <property type="entry name" value="RasGEFN"/>
    <property type="match status" value="1"/>
</dbReference>
<dbReference type="CDD" id="cd00174">
    <property type="entry name" value="SH3"/>
    <property type="match status" value="1"/>
</dbReference>
<evidence type="ECO:0000259" key="5">
    <source>
        <dbReference type="PROSITE" id="PS50002"/>
    </source>
</evidence>
<dbReference type="Proteomes" id="UP000027195">
    <property type="component" value="Unassembled WGS sequence"/>
</dbReference>
<evidence type="ECO:0000313" key="8">
    <source>
        <dbReference type="EMBL" id="KDQ15624.1"/>
    </source>
</evidence>
<dbReference type="GO" id="GO:0007265">
    <property type="term" value="P:Ras protein signal transduction"/>
    <property type="evidence" value="ECO:0007669"/>
    <property type="project" value="TreeGrafter"/>
</dbReference>
<dbReference type="PROSITE" id="PS50002">
    <property type="entry name" value="SH3"/>
    <property type="match status" value="1"/>
</dbReference>
<keyword evidence="1 4" id="KW-0728">SH3 domain</keyword>
<dbReference type="SMART" id="SM00326">
    <property type="entry name" value="SH3"/>
    <property type="match status" value="1"/>
</dbReference>
<dbReference type="InterPro" id="IPR001452">
    <property type="entry name" value="SH3_domain"/>
</dbReference>
<reference evidence="9" key="1">
    <citation type="journal article" date="2014" name="Proc. Natl. Acad. Sci. U.S.A.">
        <title>Extensive sampling of basidiomycete genomes demonstrates inadequacy of the white-rot/brown-rot paradigm for wood decay fungi.</title>
        <authorList>
            <person name="Riley R."/>
            <person name="Salamov A.A."/>
            <person name="Brown D.W."/>
            <person name="Nagy L.G."/>
            <person name="Floudas D."/>
            <person name="Held B.W."/>
            <person name="Levasseur A."/>
            <person name="Lombard V."/>
            <person name="Morin E."/>
            <person name="Otillar R."/>
            <person name="Lindquist E.A."/>
            <person name="Sun H."/>
            <person name="LaButti K.M."/>
            <person name="Schmutz J."/>
            <person name="Jabbour D."/>
            <person name="Luo H."/>
            <person name="Baker S.E."/>
            <person name="Pisabarro A.G."/>
            <person name="Walton J.D."/>
            <person name="Blanchette R.A."/>
            <person name="Henrissat B."/>
            <person name="Martin F."/>
            <person name="Cullen D."/>
            <person name="Hibbett D.S."/>
            <person name="Grigoriev I.V."/>
        </authorList>
    </citation>
    <scope>NUCLEOTIDE SEQUENCE [LARGE SCALE GENOMIC DNA]</scope>
    <source>
        <strain evidence="9">FD-172 SS1</strain>
    </source>
</reference>
<dbReference type="GO" id="GO:0005085">
    <property type="term" value="F:guanyl-nucleotide exchange factor activity"/>
    <property type="evidence" value="ECO:0007669"/>
    <property type="project" value="UniProtKB-KW"/>
</dbReference>
<dbReference type="Pfam" id="PF07653">
    <property type="entry name" value="SH3_2"/>
    <property type="match status" value="1"/>
</dbReference>
<dbReference type="InterPro" id="IPR023578">
    <property type="entry name" value="Ras_GEF_dom_sf"/>
</dbReference>
<evidence type="ECO:0000259" key="7">
    <source>
        <dbReference type="PROSITE" id="PS50212"/>
    </source>
</evidence>
<dbReference type="PANTHER" id="PTHR23113">
    <property type="entry name" value="GUANINE NUCLEOTIDE EXCHANGE FACTOR"/>
    <property type="match status" value="1"/>
</dbReference>
<keyword evidence="2 3" id="KW-0344">Guanine-nucleotide releasing factor</keyword>
<dbReference type="PROSITE" id="PS50009">
    <property type="entry name" value="RASGEF_CAT"/>
    <property type="match status" value="1"/>
</dbReference>
<accession>A0A067MJ88</accession>
<evidence type="ECO:0000256" key="3">
    <source>
        <dbReference type="PROSITE-ProRule" id="PRU00168"/>
    </source>
</evidence>
<dbReference type="SUPFAM" id="SSF48366">
    <property type="entry name" value="Ras GEF"/>
    <property type="match status" value="1"/>
</dbReference>
<evidence type="ECO:0000259" key="6">
    <source>
        <dbReference type="PROSITE" id="PS50009"/>
    </source>
</evidence>
<name>A0A067MJ88_BOTB1</name>
<feature type="domain" description="N-terminal Ras-GEF" evidence="7">
    <location>
        <begin position="174"/>
        <end position="309"/>
    </location>
</feature>
<evidence type="ECO:0008006" key="10">
    <source>
        <dbReference type="Google" id="ProtNLM"/>
    </source>
</evidence>
<dbReference type="SMART" id="SM00147">
    <property type="entry name" value="RasGEF"/>
    <property type="match status" value="1"/>
</dbReference>
<dbReference type="InParanoid" id="A0A067MJ88"/>